<dbReference type="EMBL" id="CP093255">
    <property type="protein sequence ID" value="UNH39198.1"/>
    <property type="molecule type" value="Genomic_DNA"/>
</dbReference>
<name>A0ACD3Y8Q6_9GAMM</name>
<sequence length="144" mass="15441">MIGIVVVGHINFASGIQSAVEAIVGEQPQIRFIDFLPSTSAEQLQQHMADAVAECQQGQGVLLMTDVMGGTPCNRAIALLANTPNIKVVTGSNLPMIANACLERDELTLEQLVEFVISLGHQSISEVQQVDEEEETPDLIDDGL</sequence>
<proteinExistence type="predicted"/>
<reference evidence="1" key="1">
    <citation type="submission" date="2022-03" db="EMBL/GenBank/DDBJ databases">
        <title>ESBL-producing Moellerella wisconsensis and Escherichia marmotae isolated from wild game meat.</title>
        <authorList>
            <person name="Biggel M."/>
        </authorList>
    </citation>
    <scope>NUCLEOTIDE SEQUENCE</scope>
    <source>
        <strain evidence="1">W1</strain>
    </source>
</reference>
<dbReference type="Proteomes" id="UP000829420">
    <property type="component" value="Chromosome"/>
</dbReference>
<keyword evidence="1" id="KW-0762">Sugar transport</keyword>
<accession>A0ACD3Y8Q6</accession>
<keyword evidence="2" id="KW-1185">Reference proteome</keyword>
<evidence type="ECO:0000313" key="1">
    <source>
        <dbReference type="EMBL" id="UNH39198.1"/>
    </source>
</evidence>
<protein>
    <submittedName>
        <fullName evidence="1">PTS sugar transporter subunit IIA</fullName>
    </submittedName>
</protein>
<keyword evidence="1" id="KW-0813">Transport</keyword>
<gene>
    <name evidence="1" type="ORF">MNY70_01560</name>
</gene>
<organism evidence="1 2">
    <name type="scientific">Moellerella wisconsensis</name>
    <dbReference type="NCBI Taxonomy" id="158849"/>
    <lineage>
        <taxon>Bacteria</taxon>
        <taxon>Pseudomonadati</taxon>
        <taxon>Pseudomonadota</taxon>
        <taxon>Gammaproteobacteria</taxon>
        <taxon>Enterobacterales</taxon>
        <taxon>Morganellaceae</taxon>
        <taxon>Moellerella</taxon>
    </lineage>
</organism>
<evidence type="ECO:0000313" key="2">
    <source>
        <dbReference type="Proteomes" id="UP000829420"/>
    </source>
</evidence>